<gene>
    <name evidence="2" type="ORF">C7B64_04775</name>
</gene>
<dbReference type="Proteomes" id="UP000238762">
    <property type="component" value="Unassembled WGS sequence"/>
</dbReference>
<sequence>MGVYLIGVGGSGAKCIEGVIQLAAVGLFTEEPIKVLFVDADETNGNLERSRNSLKTYQRCYELTAEGDKQECPWMKTKIESFDLWSPFAEQSLNKTIKTFFQYNTIKQNQPALGNLFDVLYTKEEQDAELDVGFRGRPAIGSAVMSQVDLNRLEQEPWGSFIKQIQADTGSGKIPKILLCGSIFGGTGASGLPTIARLIANKLNAVNVRARVQIGCLFLLPYFGFAAPPGEDPDGVYARSEQFLLNTEAALRYYLTQGKEIFDTVYLLGSQNLSRVNFSIGKNSQRNEPHFVELYGALAVRHFLFQPPSEPGTVVLVSRESIGRLTWNDLPDREQVKADLINAARFAFSWLSGIAPELEKAKTQGFGRFGNLAPWLTKFYSNGRGNLPDFNDPNQQNAIAIVSYWCKGFLWWLYYLHQAEGEVVELFNVKAWENLNGELKGEELPNLAIRDNRDRTRQSQDTPARLKNNLDPKRLKAPNQGTIGLARALYILCRL</sequence>
<organism evidence="2 3">
    <name type="scientific">Merismopedia glauca CCAP 1448/3</name>
    <dbReference type="NCBI Taxonomy" id="1296344"/>
    <lineage>
        <taxon>Bacteria</taxon>
        <taxon>Bacillati</taxon>
        <taxon>Cyanobacteriota</taxon>
        <taxon>Cyanophyceae</taxon>
        <taxon>Synechococcales</taxon>
        <taxon>Merismopediaceae</taxon>
        <taxon>Merismopedia</taxon>
    </lineage>
</organism>
<dbReference type="RefSeq" id="WP_106287511.1">
    <property type="nucleotide sequence ID" value="NZ_CAWNTC010000200.1"/>
</dbReference>
<dbReference type="EMBL" id="PVWJ01000015">
    <property type="protein sequence ID" value="PSB04278.1"/>
    <property type="molecule type" value="Genomic_DNA"/>
</dbReference>
<keyword evidence="3" id="KW-1185">Reference proteome</keyword>
<name>A0A2T1C7Y6_9CYAN</name>
<dbReference type="OrthoDB" id="505455at2"/>
<dbReference type="AlphaFoldDB" id="A0A2T1C7Y6"/>
<comment type="caution">
    <text evidence="2">The sequence shown here is derived from an EMBL/GenBank/DDBJ whole genome shotgun (WGS) entry which is preliminary data.</text>
</comment>
<evidence type="ECO:0000256" key="1">
    <source>
        <dbReference type="SAM" id="MobiDB-lite"/>
    </source>
</evidence>
<protein>
    <submittedName>
        <fullName evidence="2">Uncharacterized protein</fullName>
    </submittedName>
</protein>
<feature type="region of interest" description="Disordered" evidence="1">
    <location>
        <begin position="454"/>
        <end position="473"/>
    </location>
</feature>
<accession>A0A2T1C7Y6</accession>
<reference evidence="2 3" key="2">
    <citation type="submission" date="2018-03" db="EMBL/GenBank/DDBJ databases">
        <title>The ancient ancestry and fast evolution of plastids.</title>
        <authorList>
            <person name="Moore K.R."/>
            <person name="Magnabosco C."/>
            <person name="Momper L."/>
            <person name="Gold D.A."/>
            <person name="Bosak T."/>
            <person name="Fournier G.P."/>
        </authorList>
    </citation>
    <scope>NUCLEOTIDE SEQUENCE [LARGE SCALE GENOMIC DNA]</scope>
    <source>
        <strain evidence="2 3">CCAP 1448/3</strain>
    </source>
</reference>
<proteinExistence type="predicted"/>
<evidence type="ECO:0000313" key="3">
    <source>
        <dbReference type="Proteomes" id="UP000238762"/>
    </source>
</evidence>
<reference evidence="2 3" key="1">
    <citation type="submission" date="2018-02" db="EMBL/GenBank/DDBJ databases">
        <authorList>
            <person name="Cohen D.B."/>
            <person name="Kent A.D."/>
        </authorList>
    </citation>
    <scope>NUCLEOTIDE SEQUENCE [LARGE SCALE GENOMIC DNA]</scope>
    <source>
        <strain evidence="2 3">CCAP 1448/3</strain>
    </source>
</reference>
<evidence type="ECO:0000313" key="2">
    <source>
        <dbReference type="EMBL" id="PSB04278.1"/>
    </source>
</evidence>